<dbReference type="PROSITE" id="PS00463">
    <property type="entry name" value="ZN2_CY6_FUNGAL_1"/>
    <property type="match status" value="1"/>
</dbReference>
<dbReference type="Pfam" id="PF00172">
    <property type="entry name" value="Zn_clus"/>
    <property type="match status" value="1"/>
</dbReference>
<dbReference type="InterPro" id="IPR036864">
    <property type="entry name" value="Zn2-C6_fun-type_DNA-bd_sf"/>
</dbReference>
<dbReference type="VEuPathDB" id="FungiDB:FOMG_16015"/>
<reference evidence="5" key="1">
    <citation type="submission" date="2016-09" db="EMBL/GenBank/DDBJ databases">
        <authorList>
            <person name="Guldener U."/>
        </authorList>
    </citation>
    <scope>NUCLEOTIDE SEQUENCE [LARGE SCALE GENOMIC DNA]</scope>
    <source>
        <strain evidence="5">V64-1</strain>
    </source>
</reference>
<dbReference type="OrthoDB" id="426882at2759"/>
<feature type="domain" description="Zn(2)-C6 fungal-type" evidence="3">
    <location>
        <begin position="43"/>
        <end position="73"/>
    </location>
</feature>
<feature type="compositionally biased region" description="Low complexity" evidence="2">
    <location>
        <begin position="9"/>
        <end position="21"/>
    </location>
</feature>
<dbReference type="PROSITE" id="PS50048">
    <property type="entry name" value="ZN2_CY6_FUNGAL_2"/>
    <property type="match status" value="1"/>
</dbReference>
<dbReference type="CDD" id="cd12148">
    <property type="entry name" value="fungal_TF_MHR"/>
    <property type="match status" value="1"/>
</dbReference>
<dbReference type="VEuPathDB" id="FungiDB:FOXG_16637"/>
<dbReference type="GO" id="GO:0008270">
    <property type="term" value="F:zinc ion binding"/>
    <property type="evidence" value="ECO:0007669"/>
    <property type="project" value="InterPro"/>
</dbReference>
<evidence type="ECO:0000256" key="2">
    <source>
        <dbReference type="SAM" id="MobiDB-lite"/>
    </source>
</evidence>
<dbReference type="VEuPathDB" id="FungiDB:HZS61_006926"/>
<keyword evidence="1" id="KW-0539">Nucleus</keyword>
<evidence type="ECO:0000313" key="4">
    <source>
        <dbReference type="EMBL" id="SCO87699.1"/>
    </source>
</evidence>
<dbReference type="InterPro" id="IPR001138">
    <property type="entry name" value="Zn2Cys6_DnaBD"/>
</dbReference>
<proteinExistence type="predicted"/>
<gene>
    <name evidence="4" type="ORF">FRV6_11826</name>
</gene>
<dbReference type="EMBL" id="FMJY01000007">
    <property type="protein sequence ID" value="SCO87699.1"/>
    <property type="molecule type" value="Genomic_DNA"/>
</dbReference>
<dbReference type="VEuPathDB" id="FungiDB:FOIG_14320"/>
<dbReference type="CDD" id="cd00067">
    <property type="entry name" value="GAL4"/>
    <property type="match status" value="1"/>
</dbReference>
<dbReference type="PANTHER" id="PTHR47256">
    <property type="entry name" value="ZN(II)2CYS6 TRANSCRIPTION FACTOR (EUROFUNG)-RELATED"/>
    <property type="match status" value="1"/>
</dbReference>
<dbReference type="AlphaFoldDB" id="A0A2H3U0J9"/>
<dbReference type="SMART" id="SM00066">
    <property type="entry name" value="GAL4"/>
    <property type="match status" value="1"/>
</dbReference>
<dbReference type="GO" id="GO:0000981">
    <property type="term" value="F:DNA-binding transcription factor activity, RNA polymerase II-specific"/>
    <property type="evidence" value="ECO:0007669"/>
    <property type="project" value="InterPro"/>
</dbReference>
<evidence type="ECO:0000313" key="5">
    <source>
        <dbReference type="Proteomes" id="UP000219369"/>
    </source>
</evidence>
<feature type="region of interest" description="Disordered" evidence="2">
    <location>
        <begin position="1"/>
        <end position="21"/>
    </location>
</feature>
<sequence>MSTDASGQRPLRPLLPARSSPAPKLKALNNVRLPKRRPVVAAACEACRKRKSKCSGTRPKCSLCIQRASECVYSAGLEETRLQAMKRKYEELVNEQYRNLPLQQLFGQIKSMAMEEAIEMFRKIQAGDPIETLTNEIQPSDLLQLRKNESASYEEFYRLLQSRPEQDLGRILHLVRSGCDVEATLRYVREADLLLQISLKPEHRYRYEFPYNPKWPDYLRQGDNPYLTTPLYQSTELTGPSSPSFNDRSIFHVPYHGATLIEPLLTDVKISKWTNVTSDEALLTYLLELYLLHAYPFFTFFTKDLFLRDLKIGQTQFCSSLLVHAVLASATHYHPLLESRNKPWDTQSLSYRFFAETKRLWELEMGESKLTTLQAALVMNSIYNMDGLDQIGNVYLVQAAKIAHNLNLFSPTASEHTEMAKARQFTAWGLFSWQSTIHFHYCMPPLFEHPPDIELPDPSINPSVYDEIFVKYPQSDALDPVSFPWTFFWTAKFRIILNNLGRDLFYHRKVLSIKQATRYYHRLMQWFQGLPVCLQPSNLTLPHHLQLHIHVQYVIMLLFQPFVAKNLGDTCIPMLSGPERSIKQILQEAKGRFETILRVYYLRHSFVSYAPVMLQYLSVFGFVSTEDVKEAKSPSAAEDARSSLILATHGLESQARGAHLTNTVFRLIYKNLPNDVANTACKYFSLKTTEPGGQIQPSLIRSSYPVHMVRIDSDAEEIRLNNHLRQLQVSDSEALQK</sequence>
<dbReference type="VEuPathDB" id="FungiDB:FOZG_13052"/>
<evidence type="ECO:0000256" key="1">
    <source>
        <dbReference type="ARBA" id="ARBA00023242"/>
    </source>
</evidence>
<dbReference type="VEuPathDB" id="FungiDB:FOC4_g10005284"/>
<name>A0A2H3U0J9_FUSOX</name>
<dbReference type="Proteomes" id="UP000219369">
    <property type="component" value="Unassembled WGS sequence"/>
</dbReference>
<dbReference type="Gene3D" id="4.10.240.10">
    <property type="entry name" value="Zn(2)-C6 fungal-type DNA-binding domain"/>
    <property type="match status" value="1"/>
</dbReference>
<protein>
    <recommendedName>
        <fullName evidence="3">Zn(2)-C6 fungal-type domain-containing protein</fullName>
    </recommendedName>
</protein>
<accession>A0A2H3U0J9</accession>
<evidence type="ECO:0000259" key="3">
    <source>
        <dbReference type="PROSITE" id="PS50048"/>
    </source>
</evidence>
<dbReference type="SUPFAM" id="SSF57701">
    <property type="entry name" value="Zn2/Cys6 DNA-binding domain"/>
    <property type="match status" value="1"/>
</dbReference>
<dbReference type="PANTHER" id="PTHR47256:SF1">
    <property type="entry name" value="ZN(II)2CYS6 TRANSCRIPTION FACTOR (EUROFUNG)"/>
    <property type="match status" value="1"/>
</dbReference>
<dbReference type="VEuPathDB" id="FungiDB:FOC1_g10003681"/>
<organism evidence="4 5">
    <name type="scientific">Fusarium oxysporum</name>
    <name type="common">Fusarium vascular wilt</name>
    <dbReference type="NCBI Taxonomy" id="5507"/>
    <lineage>
        <taxon>Eukaryota</taxon>
        <taxon>Fungi</taxon>
        <taxon>Dikarya</taxon>
        <taxon>Ascomycota</taxon>
        <taxon>Pezizomycotina</taxon>
        <taxon>Sordariomycetes</taxon>
        <taxon>Hypocreomycetidae</taxon>
        <taxon>Hypocreales</taxon>
        <taxon>Nectriaceae</taxon>
        <taxon>Fusarium</taxon>
        <taxon>Fusarium oxysporum species complex</taxon>
    </lineage>
</organism>
<dbReference type="InterPro" id="IPR053187">
    <property type="entry name" value="Notoamide_regulator"/>
</dbReference>